<feature type="compositionally biased region" description="Basic and acidic residues" evidence="1">
    <location>
        <begin position="405"/>
        <end position="414"/>
    </location>
</feature>
<dbReference type="EMBL" id="KQ980709">
    <property type="protein sequence ID" value="KYN14459.1"/>
    <property type="molecule type" value="Genomic_DNA"/>
</dbReference>
<keyword evidence="3" id="KW-1185">Reference proteome</keyword>
<feature type="region of interest" description="Disordered" evidence="1">
    <location>
        <begin position="202"/>
        <end position="227"/>
    </location>
</feature>
<proteinExistence type="predicted"/>
<sequence>MYYERKRHFHPILNLETAADSRGGYCIACNMGYRKDRGHRCTKKCPCCYAIPSCESLDAQLIRRFVKLNSNTKLKQEASGWPSECGDNDDDAKKRYLREYEKTEGIVLDRNNITRNPGLRSVAKLCLNSFWGKFGQRTNLPNTEIVKSYQQLMTLLTSPEHEITEILPVINEVIYVTTGHMAKVRNGKCIERRYLRFIQETRGQKDARSENKNAENNATRDASADNETMNDDVFHDLTQTSDIPSAHSVSNTGNITKNFDISSKHNHEKNNYTMKSLEEIVESVPKSYRKHAHLMMKHLIRNAVPDRINWDEHGIVPTDGNVVKDSNIIDLINDAMRERKTVKKAVGRNQFARLLRALNIPSALVRNKRLLSSHGVSVNSVKLRPRASSTPFISKAQVPRRLYREEREEHKNYEQETDEESSMILSRTRKTDTPTSLQTGKNRLLGWKKLR</sequence>
<protein>
    <recommendedName>
        <fullName evidence="4">DNA-directed DNA polymerase</fullName>
    </recommendedName>
</protein>
<accession>A0A151IZE1</accession>
<dbReference type="AlphaFoldDB" id="A0A151IZE1"/>
<dbReference type="InterPro" id="IPR043502">
    <property type="entry name" value="DNA/RNA_pol_sf"/>
</dbReference>
<dbReference type="Gene3D" id="1.10.287.690">
    <property type="entry name" value="Helix hairpin bin"/>
    <property type="match status" value="1"/>
</dbReference>
<organism evidence="2 3">
    <name type="scientific">Trachymyrmex cornetzi</name>
    <dbReference type="NCBI Taxonomy" id="471704"/>
    <lineage>
        <taxon>Eukaryota</taxon>
        <taxon>Metazoa</taxon>
        <taxon>Ecdysozoa</taxon>
        <taxon>Arthropoda</taxon>
        <taxon>Hexapoda</taxon>
        <taxon>Insecta</taxon>
        <taxon>Pterygota</taxon>
        <taxon>Neoptera</taxon>
        <taxon>Endopterygota</taxon>
        <taxon>Hymenoptera</taxon>
        <taxon>Apocrita</taxon>
        <taxon>Aculeata</taxon>
        <taxon>Formicoidea</taxon>
        <taxon>Formicidae</taxon>
        <taxon>Myrmicinae</taxon>
        <taxon>Trachymyrmex</taxon>
    </lineage>
</organism>
<feature type="region of interest" description="Disordered" evidence="1">
    <location>
        <begin position="405"/>
        <end position="442"/>
    </location>
</feature>
<evidence type="ECO:0000256" key="1">
    <source>
        <dbReference type="SAM" id="MobiDB-lite"/>
    </source>
</evidence>
<reference evidence="2 3" key="1">
    <citation type="submission" date="2015-09" db="EMBL/GenBank/DDBJ databases">
        <title>Trachymyrmex cornetzi WGS genome.</title>
        <authorList>
            <person name="Nygaard S."/>
            <person name="Hu H."/>
            <person name="Boomsma J."/>
            <person name="Zhang G."/>
        </authorList>
    </citation>
    <scope>NUCLEOTIDE SEQUENCE [LARGE SCALE GENOMIC DNA]</scope>
    <source>
        <strain evidence="2">Tcor2-1</strain>
        <tissue evidence="2">Whole body</tissue>
    </source>
</reference>
<feature type="compositionally biased region" description="Basic and acidic residues" evidence="1">
    <location>
        <begin position="202"/>
        <end position="213"/>
    </location>
</feature>
<dbReference type="PANTHER" id="PTHR33568">
    <property type="entry name" value="DNA POLYMERASE"/>
    <property type="match status" value="1"/>
</dbReference>
<evidence type="ECO:0000313" key="2">
    <source>
        <dbReference type="EMBL" id="KYN14459.1"/>
    </source>
</evidence>
<dbReference type="Proteomes" id="UP000078492">
    <property type="component" value="Unassembled WGS sequence"/>
</dbReference>
<dbReference type="GO" id="GO:0071897">
    <property type="term" value="P:DNA biosynthetic process"/>
    <property type="evidence" value="ECO:0007669"/>
    <property type="project" value="UniProtKB-ARBA"/>
</dbReference>
<name>A0A151IZE1_9HYME</name>
<dbReference type="PANTHER" id="PTHR33568:SF3">
    <property type="entry name" value="DNA-DIRECTED DNA POLYMERASE"/>
    <property type="match status" value="1"/>
</dbReference>
<gene>
    <name evidence="2" type="ORF">ALC57_13346</name>
</gene>
<evidence type="ECO:0000313" key="3">
    <source>
        <dbReference type="Proteomes" id="UP000078492"/>
    </source>
</evidence>
<dbReference type="SUPFAM" id="SSF56672">
    <property type="entry name" value="DNA/RNA polymerases"/>
    <property type="match status" value="1"/>
</dbReference>
<evidence type="ECO:0008006" key="4">
    <source>
        <dbReference type="Google" id="ProtNLM"/>
    </source>
</evidence>